<name>A0AAF5DN60_STRER</name>
<evidence type="ECO:0000313" key="3">
    <source>
        <dbReference type="WBParaSite" id="TCONS_00015509.p1"/>
    </source>
</evidence>
<organism evidence="2 3">
    <name type="scientific">Strongyloides stercoralis</name>
    <name type="common">Threadworm</name>
    <dbReference type="NCBI Taxonomy" id="6248"/>
    <lineage>
        <taxon>Eukaryota</taxon>
        <taxon>Metazoa</taxon>
        <taxon>Ecdysozoa</taxon>
        <taxon>Nematoda</taxon>
        <taxon>Chromadorea</taxon>
        <taxon>Rhabditida</taxon>
        <taxon>Tylenchina</taxon>
        <taxon>Panagrolaimomorpha</taxon>
        <taxon>Strongyloidoidea</taxon>
        <taxon>Strongyloididae</taxon>
        <taxon>Strongyloides</taxon>
    </lineage>
</organism>
<dbReference type="Gene3D" id="3.30.420.10">
    <property type="entry name" value="Ribonuclease H-like superfamily/Ribonuclease H"/>
    <property type="match status" value="1"/>
</dbReference>
<dbReference type="InterPro" id="IPR036397">
    <property type="entry name" value="RNaseH_sf"/>
</dbReference>
<dbReference type="Proteomes" id="UP000035681">
    <property type="component" value="Unplaced"/>
</dbReference>
<dbReference type="Pfam" id="PF16087">
    <property type="entry name" value="DUF4817"/>
    <property type="match status" value="1"/>
</dbReference>
<sequence length="308" mass="36663">NMLKIVELYNQNGEKILLTQKAYVKFYHIDQLPDPRTIRQIVKKLREESGRPKTVRTEQNIQRVNVKENIETSLAIQSQEHTLQPRGYNKRIEFVNAIENLLRNDENVLDKIIMSDEAYFFLNGEVNKQNTRYWSKENPHVTIDKFLHSKKVTCGLTSEKITRPYFSEMKRKYSHSKCRQLQKNDFRIFGRRSSRQKRFVTERLFQTVSGTIAFFKTNFEDRSISIGGKIEWLARSLNLSSSNFFLYLENRVYKNKPKTLDDLKDNIDKKIQKIGRDTLKKVIQSFYERIFKCRELGGRHLNNILFYT</sequence>
<reference evidence="3" key="1">
    <citation type="submission" date="2024-02" db="UniProtKB">
        <authorList>
            <consortium name="WormBaseParasite"/>
        </authorList>
    </citation>
    <scope>IDENTIFICATION</scope>
</reference>
<protein>
    <recommendedName>
        <fullName evidence="1">DUF4817 domain-containing protein</fullName>
    </recommendedName>
</protein>
<dbReference type="PANTHER" id="PTHR47326">
    <property type="entry name" value="TRANSPOSABLE ELEMENT TC3 TRANSPOSASE-LIKE PROTEIN"/>
    <property type="match status" value="1"/>
</dbReference>
<dbReference type="GO" id="GO:0003676">
    <property type="term" value="F:nucleic acid binding"/>
    <property type="evidence" value="ECO:0007669"/>
    <property type="project" value="InterPro"/>
</dbReference>
<proteinExistence type="predicted"/>
<dbReference type="InterPro" id="IPR032135">
    <property type="entry name" value="DUF4817"/>
</dbReference>
<evidence type="ECO:0000259" key="1">
    <source>
        <dbReference type="Pfam" id="PF16087"/>
    </source>
</evidence>
<feature type="domain" description="DUF4817" evidence="1">
    <location>
        <begin position="4"/>
        <end position="47"/>
    </location>
</feature>
<accession>A0AAF5DN60</accession>
<evidence type="ECO:0000313" key="2">
    <source>
        <dbReference type="Proteomes" id="UP000035681"/>
    </source>
</evidence>
<dbReference type="WBParaSite" id="TCONS_00015509.p1">
    <property type="protein sequence ID" value="TCONS_00015509.p1"/>
    <property type="gene ID" value="XLOC_009918"/>
</dbReference>
<keyword evidence="2" id="KW-1185">Reference proteome</keyword>
<dbReference type="PANTHER" id="PTHR47326:SF1">
    <property type="entry name" value="HTH PSQ-TYPE DOMAIN-CONTAINING PROTEIN"/>
    <property type="match status" value="1"/>
</dbReference>
<dbReference type="AlphaFoldDB" id="A0AAF5DN60"/>